<name>A0A9Q0XXF5_9SAUR</name>
<organism evidence="1 2">
    <name type="scientific">Phrynocephalus forsythii</name>
    <dbReference type="NCBI Taxonomy" id="171643"/>
    <lineage>
        <taxon>Eukaryota</taxon>
        <taxon>Metazoa</taxon>
        <taxon>Chordata</taxon>
        <taxon>Craniata</taxon>
        <taxon>Vertebrata</taxon>
        <taxon>Euteleostomi</taxon>
        <taxon>Lepidosauria</taxon>
        <taxon>Squamata</taxon>
        <taxon>Bifurcata</taxon>
        <taxon>Unidentata</taxon>
        <taxon>Episquamata</taxon>
        <taxon>Toxicofera</taxon>
        <taxon>Iguania</taxon>
        <taxon>Acrodonta</taxon>
        <taxon>Agamidae</taxon>
        <taxon>Agaminae</taxon>
        <taxon>Phrynocephalus</taxon>
    </lineage>
</organism>
<comment type="caution">
    <text evidence="1">The sequence shown here is derived from an EMBL/GenBank/DDBJ whole genome shotgun (WGS) entry which is preliminary data.</text>
</comment>
<dbReference type="PANTHER" id="PTHR10730:SF8">
    <property type="entry name" value="PROCOLLAGEN GALACTOSYLTRANSFERASE 2"/>
    <property type="match status" value="1"/>
</dbReference>
<dbReference type="InterPro" id="IPR050757">
    <property type="entry name" value="Collagen_mod_GT25"/>
</dbReference>
<reference evidence="1" key="1">
    <citation type="journal article" date="2023" name="DNA Res.">
        <title>Chromosome-level genome assembly of Phrynocephalus forsythii using third-generation DNA sequencing and Hi-C analysis.</title>
        <authorList>
            <person name="Qi Y."/>
            <person name="Zhao W."/>
            <person name="Zhao Y."/>
            <person name="Niu C."/>
            <person name="Cao S."/>
            <person name="Zhang Y."/>
        </authorList>
    </citation>
    <scope>NUCLEOTIDE SEQUENCE</scope>
    <source>
        <tissue evidence="1">Muscle</tissue>
    </source>
</reference>
<accession>A0A9Q0XXF5</accession>
<evidence type="ECO:0000313" key="2">
    <source>
        <dbReference type="Proteomes" id="UP001142489"/>
    </source>
</evidence>
<sequence length="123" mass="14073">MVHSTFLIDLRKEASDKLAFYPPHQDYTWTFDDIIVFAFSARQAGIQMYICKGEHYGYLPMPLKAQQTLEDETDGVFHVRIEAMKLQLWNGGSFGNDNDITSALKVIYCIVVRLVALYGTECQ</sequence>
<keyword evidence="2" id="KW-1185">Reference proteome</keyword>
<dbReference type="Proteomes" id="UP001142489">
    <property type="component" value="Unassembled WGS sequence"/>
</dbReference>
<gene>
    <name evidence="1" type="ORF">JRQ81_014482</name>
</gene>
<evidence type="ECO:0000313" key="1">
    <source>
        <dbReference type="EMBL" id="KAJ7332302.1"/>
    </source>
</evidence>
<proteinExistence type="predicted"/>
<dbReference type="AlphaFoldDB" id="A0A9Q0XXF5"/>
<protein>
    <submittedName>
        <fullName evidence="1">Uncharacterized protein</fullName>
    </submittedName>
</protein>
<dbReference type="GO" id="GO:0050211">
    <property type="term" value="F:procollagen galactosyltransferase activity"/>
    <property type="evidence" value="ECO:0007669"/>
    <property type="project" value="TreeGrafter"/>
</dbReference>
<dbReference type="OrthoDB" id="47375at2759"/>
<dbReference type="EMBL" id="JAPFRF010000005">
    <property type="protein sequence ID" value="KAJ7332302.1"/>
    <property type="molecule type" value="Genomic_DNA"/>
</dbReference>
<dbReference type="PANTHER" id="PTHR10730">
    <property type="entry name" value="PROCOLLAGEN-LYSINE,2-OXOGLUTARATE 5-DIOXYGENASE/GLYCOSYLTRANSFERASE 25 FAMILY MEMBER"/>
    <property type="match status" value="1"/>
</dbReference>